<evidence type="ECO:0000313" key="2">
    <source>
        <dbReference type="Proteomes" id="UP001165960"/>
    </source>
</evidence>
<dbReference type="Proteomes" id="UP001165960">
    <property type="component" value="Unassembled WGS sequence"/>
</dbReference>
<dbReference type="EMBL" id="QTSX02001463">
    <property type="protein sequence ID" value="KAJ9081684.1"/>
    <property type="molecule type" value="Genomic_DNA"/>
</dbReference>
<accession>A0ACC2U3U7</accession>
<organism evidence="1 2">
    <name type="scientific">Entomophthora muscae</name>
    <dbReference type="NCBI Taxonomy" id="34485"/>
    <lineage>
        <taxon>Eukaryota</taxon>
        <taxon>Fungi</taxon>
        <taxon>Fungi incertae sedis</taxon>
        <taxon>Zoopagomycota</taxon>
        <taxon>Entomophthoromycotina</taxon>
        <taxon>Entomophthoromycetes</taxon>
        <taxon>Entomophthorales</taxon>
        <taxon>Entomophthoraceae</taxon>
        <taxon>Entomophthora</taxon>
    </lineage>
</organism>
<reference evidence="1" key="1">
    <citation type="submission" date="2022-04" db="EMBL/GenBank/DDBJ databases">
        <title>Genome of the entomopathogenic fungus Entomophthora muscae.</title>
        <authorList>
            <person name="Elya C."/>
            <person name="Lovett B.R."/>
            <person name="Lee E."/>
            <person name="Macias A.M."/>
            <person name="Hajek A.E."/>
            <person name="De Bivort B.L."/>
            <person name="Kasson M.T."/>
            <person name="De Fine Licht H.H."/>
            <person name="Stajich J.E."/>
        </authorList>
    </citation>
    <scope>NUCLEOTIDE SEQUENCE</scope>
    <source>
        <strain evidence="1">Berkeley</strain>
    </source>
</reference>
<name>A0ACC2U3U7_9FUNG</name>
<gene>
    <name evidence="1" type="ORF">DSO57_1012152</name>
</gene>
<protein>
    <submittedName>
        <fullName evidence="1">Uncharacterized protein</fullName>
    </submittedName>
</protein>
<keyword evidence="2" id="KW-1185">Reference proteome</keyword>
<evidence type="ECO:0000313" key="1">
    <source>
        <dbReference type="EMBL" id="KAJ9081684.1"/>
    </source>
</evidence>
<comment type="caution">
    <text evidence="1">The sequence shown here is derived from an EMBL/GenBank/DDBJ whole genome shotgun (WGS) entry which is preliminary data.</text>
</comment>
<sequence>MSDIEVVSGRQLLRKLDVRIVPYLVLLYTLCFLDRVSIGHARLYGLEQSLGLSQSQYSWTLSVFFIGYILFEVPSNLMMKKVSPPVWIARIMVTWGLVTMCMAATRDFNGLMATRFFLGVAEAGLFPGIIFLMSFWYTRQEQGIRIAFLSASSQLAGSFGGIISYGISYIDGNLGLRGWQWIFIVEGIPTVVFGTLAWWIVPTTPRQASWLSTDEREFLVQKLEASHVDLEVNRISIRQIRACFADPKTYLYAFLYLGLQCPMYSLSLLMPTIISDMGVSNVSAMLMTTPPCALAFVVTIANAWHSDRTLDRGFHIVATCTLAILGFVIMILATPLALRYGAIMITMVGSAASFPPTLSWSNNNQIGSTKAAVSSAFIIAFGNIGGFLSGQMYRAEEGPRYTTSHLINIAALAMSITCALTLRAIMKAENTRLDKNEAAVSEPDLPTSPAHGTNPTPKFSLPG</sequence>
<proteinExistence type="predicted"/>